<dbReference type="EMBL" id="QFZK01000003">
    <property type="protein sequence ID" value="RFO97812.1"/>
    <property type="molecule type" value="Genomic_DNA"/>
</dbReference>
<keyword evidence="4 6" id="KW-1133">Transmembrane helix</keyword>
<organism evidence="7 8">
    <name type="scientific">Rhodoferax lacus</name>
    <dbReference type="NCBI Taxonomy" id="2184758"/>
    <lineage>
        <taxon>Bacteria</taxon>
        <taxon>Pseudomonadati</taxon>
        <taxon>Pseudomonadota</taxon>
        <taxon>Betaproteobacteria</taxon>
        <taxon>Burkholderiales</taxon>
        <taxon>Comamonadaceae</taxon>
        <taxon>Rhodoferax</taxon>
    </lineage>
</organism>
<accession>A0A3E1RFK9</accession>
<comment type="subcellular location">
    <subcellularLocation>
        <location evidence="1">Cell membrane</location>
        <topology evidence="1">Multi-pass membrane protein</topology>
    </subcellularLocation>
</comment>
<feature type="transmembrane region" description="Helical" evidence="6">
    <location>
        <begin position="358"/>
        <end position="391"/>
    </location>
</feature>
<evidence type="ECO:0000256" key="3">
    <source>
        <dbReference type="ARBA" id="ARBA00022692"/>
    </source>
</evidence>
<dbReference type="InterPro" id="IPR050189">
    <property type="entry name" value="MFS_Efflux_Transporters"/>
</dbReference>
<dbReference type="InterPro" id="IPR011701">
    <property type="entry name" value="MFS"/>
</dbReference>
<proteinExistence type="predicted"/>
<feature type="transmembrane region" description="Helical" evidence="6">
    <location>
        <begin position="223"/>
        <end position="247"/>
    </location>
</feature>
<keyword evidence="5 6" id="KW-0472">Membrane</keyword>
<dbReference type="SUPFAM" id="SSF103473">
    <property type="entry name" value="MFS general substrate transporter"/>
    <property type="match status" value="1"/>
</dbReference>
<evidence type="ECO:0000256" key="6">
    <source>
        <dbReference type="SAM" id="Phobius"/>
    </source>
</evidence>
<keyword evidence="2" id="KW-1003">Cell membrane</keyword>
<dbReference type="Proteomes" id="UP000260665">
    <property type="component" value="Unassembled WGS sequence"/>
</dbReference>
<comment type="caution">
    <text evidence="7">The sequence shown here is derived from an EMBL/GenBank/DDBJ whole genome shotgun (WGS) entry which is preliminary data.</text>
</comment>
<feature type="transmembrane region" description="Helical" evidence="6">
    <location>
        <begin position="259"/>
        <end position="278"/>
    </location>
</feature>
<evidence type="ECO:0000313" key="8">
    <source>
        <dbReference type="Proteomes" id="UP000260665"/>
    </source>
</evidence>
<name>A0A3E1RFK9_9BURK</name>
<dbReference type="GO" id="GO:0005886">
    <property type="term" value="C:plasma membrane"/>
    <property type="evidence" value="ECO:0007669"/>
    <property type="project" value="UniProtKB-SubCell"/>
</dbReference>
<evidence type="ECO:0000256" key="1">
    <source>
        <dbReference type="ARBA" id="ARBA00004651"/>
    </source>
</evidence>
<evidence type="ECO:0000256" key="5">
    <source>
        <dbReference type="ARBA" id="ARBA00023136"/>
    </source>
</evidence>
<dbReference type="GO" id="GO:0022857">
    <property type="term" value="F:transmembrane transporter activity"/>
    <property type="evidence" value="ECO:0007669"/>
    <property type="project" value="InterPro"/>
</dbReference>
<dbReference type="AlphaFoldDB" id="A0A3E1RFK9"/>
<evidence type="ECO:0000256" key="4">
    <source>
        <dbReference type="ARBA" id="ARBA00022989"/>
    </source>
</evidence>
<evidence type="ECO:0000313" key="7">
    <source>
        <dbReference type="EMBL" id="RFO97812.1"/>
    </source>
</evidence>
<reference evidence="7 8" key="1">
    <citation type="submission" date="2018-05" db="EMBL/GenBank/DDBJ databases">
        <title>Rhodoferax soyangensis sp.nov., isolated from an oligotrophic freshwater lake.</title>
        <authorList>
            <person name="Park M."/>
        </authorList>
    </citation>
    <scope>NUCLEOTIDE SEQUENCE [LARGE SCALE GENOMIC DNA]</scope>
    <source>
        <strain evidence="7 8">IMCC26218</strain>
    </source>
</reference>
<feature type="transmembrane region" description="Helical" evidence="6">
    <location>
        <begin position="110"/>
        <end position="136"/>
    </location>
</feature>
<feature type="transmembrane region" description="Helical" evidence="6">
    <location>
        <begin position="290"/>
        <end position="309"/>
    </location>
</feature>
<dbReference type="Gene3D" id="1.20.1250.20">
    <property type="entry name" value="MFS general substrate transporter like domains"/>
    <property type="match status" value="1"/>
</dbReference>
<keyword evidence="8" id="KW-1185">Reference proteome</keyword>
<feature type="transmembrane region" description="Helical" evidence="6">
    <location>
        <begin position="86"/>
        <end position="104"/>
    </location>
</feature>
<gene>
    <name evidence="7" type="ORF">DIC66_07570</name>
</gene>
<dbReference type="InterPro" id="IPR036259">
    <property type="entry name" value="MFS_trans_sf"/>
</dbReference>
<dbReference type="RefSeq" id="WP_117175917.1">
    <property type="nucleotide sequence ID" value="NZ_QFZK01000003.1"/>
</dbReference>
<dbReference type="Pfam" id="PF07690">
    <property type="entry name" value="MFS_1"/>
    <property type="match status" value="1"/>
</dbReference>
<feature type="transmembrane region" description="Helical" evidence="6">
    <location>
        <begin position="60"/>
        <end position="79"/>
    </location>
</feature>
<feature type="transmembrane region" description="Helical" evidence="6">
    <location>
        <begin position="315"/>
        <end position="337"/>
    </location>
</feature>
<evidence type="ECO:0000256" key="2">
    <source>
        <dbReference type="ARBA" id="ARBA00022475"/>
    </source>
</evidence>
<dbReference type="PANTHER" id="PTHR43124:SF3">
    <property type="entry name" value="CHLORAMPHENICOL EFFLUX PUMP RV0191"/>
    <property type="match status" value="1"/>
</dbReference>
<feature type="transmembrane region" description="Helical" evidence="6">
    <location>
        <begin position="148"/>
        <end position="166"/>
    </location>
</feature>
<dbReference type="OrthoDB" id="9808182at2"/>
<sequence length="415" mass="44796">MPDSQPLPPTADSASAHATPGVLQFATIAGLEALVRGSTLAVFPLLMYRAWGDAQVVSELYFVVGVLSLLTALGVPLLAQRLQRRWVYCGGLCLYVLSAAFGMLGGKWMAVALLCNTMAAATSFVCFNAYVLDHVAKTEFARLESLRMFYGGLGWVLGPALGVQLLPLWHGSPFLMAGLGASAILFYIWKIRLGNGRVMLRQARGAAHPWVYLRRFFRQPRLIGGWLFAVMRSCGWWFYFVYVGIFAVEHGLGDNVGGIATSLANMGLFAAPLLFHWVRRHSLRRAMRTGFLLGGVCFILATLLSPLPWATIGVLLLGSYCLVLLDVCAGLPFLMSVKPSERTEMSAVYSSFRDVSGILSPGLAWLVLQFAGVSAVFAAGGCALLLAWIIAGQLHPQLGVPGTQRVRAGRPGQGG</sequence>
<feature type="transmembrane region" description="Helical" evidence="6">
    <location>
        <begin position="172"/>
        <end position="189"/>
    </location>
</feature>
<protein>
    <submittedName>
        <fullName evidence="7">MFS transporter</fullName>
    </submittedName>
</protein>
<keyword evidence="3 6" id="KW-0812">Transmembrane</keyword>
<dbReference type="PANTHER" id="PTHR43124">
    <property type="entry name" value="PURINE EFFLUX PUMP PBUE"/>
    <property type="match status" value="1"/>
</dbReference>